<dbReference type="Proteomes" id="UP000233551">
    <property type="component" value="Unassembled WGS sequence"/>
</dbReference>
<sequence>MSCSASCSRLDSVTLPLNDRTRIWTNRHAVNHDYAITLLGDIPLPAACQTDQNFLKVVAFWDPVHAVFDIQGTKPTPTIEGYQTLIHRNMRIIPSLHEPRPAYLPGHPPFWVQPPWSAHQHRSQERSSALGGSLNRRGTHRPASTPRKLAHAHSELLRHGQRLSRANTALDGSRKKTRGVTTHSCKTGESCQLSPEHVGHKQRVMPGVMPLRELFSGLFPYTSTRMGLNAKYGLRGGHIHRLREHTSLGGTRQGVTKHDQGRRSRKTLTTSYINNQDRGTPIQCSYRDHLGSYPSTMGIFQATYTGASSVEVHANTTSASDVHWDILG</sequence>
<accession>A0A2I0JX39</accession>
<feature type="region of interest" description="Disordered" evidence="1">
    <location>
        <begin position="115"/>
        <end position="198"/>
    </location>
</feature>
<evidence type="ECO:0000256" key="1">
    <source>
        <dbReference type="SAM" id="MobiDB-lite"/>
    </source>
</evidence>
<evidence type="ECO:0000313" key="2">
    <source>
        <dbReference type="EMBL" id="PKI60430.1"/>
    </source>
</evidence>
<name>A0A2I0JX39_PUNGR</name>
<protein>
    <submittedName>
        <fullName evidence="2">Uncharacterized protein</fullName>
    </submittedName>
</protein>
<organism evidence="2 3">
    <name type="scientific">Punica granatum</name>
    <name type="common">Pomegranate</name>
    <dbReference type="NCBI Taxonomy" id="22663"/>
    <lineage>
        <taxon>Eukaryota</taxon>
        <taxon>Viridiplantae</taxon>
        <taxon>Streptophyta</taxon>
        <taxon>Embryophyta</taxon>
        <taxon>Tracheophyta</taxon>
        <taxon>Spermatophyta</taxon>
        <taxon>Magnoliopsida</taxon>
        <taxon>eudicotyledons</taxon>
        <taxon>Gunneridae</taxon>
        <taxon>Pentapetalae</taxon>
        <taxon>rosids</taxon>
        <taxon>malvids</taxon>
        <taxon>Myrtales</taxon>
        <taxon>Lythraceae</taxon>
        <taxon>Punica</taxon>
    </lineage>
</organism>
<dbReference type="AlphaFoldDB" id="A0A2I0JX39"/>
<comment type="caution">
    <text evidence="2">The sequence shown here is derived from an EMBL/GenBank/DDBJ whole genome shotgun (WGS) entry which is preliminary data.</text>
</comment>
<gene>
    <name evidence="2" type="ORF">CRG98_019171</name>
</gene>
<reference evidence="2 3" key="1">
    <citation type="submission" date="2017-11" db="EMBL/GenBank/DDBJ databases">
        <title>De-novo sequencing of pomegranate (Punica granatum L.) genome.</title>
        <authorList>
            <person name="Akparov Z."/>
            <person name="Amiraslanov A."/>
            <person name="Hajiyeva S."/>
            <person name="Abbasov M."/>
            <person name="Kaur K."/>
            <person name="Hamwieh A."/>
            <person name="Solovyev V."/>
            <person name="Salamov A."/>
            <person name="Braich B."/>
            <person name="Kosarev P."/>
            <person name="Mahmoud A."/>
            <person name="Hajiyev E."/>
            <person name="Babayeva S."/>
            <person name="Izzatullayeva V."/>
            <person name="Mammadov A."/>
            <person name="Mammadov A."/>
            <person name="Sharifova S."/>
            <person name="Ojaghi J."/>
            <person name="Eynullazada K."/>
            <person name="Bayramov B."/>
            <person name="Abdulazimova A."/>
            <person name="Shahmuradov I."/>
        </authorList>
    </citation>
    <scope>NUCLEOTIDE SEQUENCE [LARGE SCALE GENOMIC DNA]</scope>
    <source>
        <strain evidence="3">cv. AG2017</strain>
        <tissue evidence="2">Leaf</tissue>
    </source>
</reference>
<dbReference type="EMBL" id="PGOL01001149">
    <property type="protein sequence ID" value="PKI60430.1"/>
    <property type="molecule type" value="Genomic_DNA"/>
</dbReference>
<keyword evidence="3" id="KW-1185">Reference proteome</keyword>
<evidence type="ECO:0000313" key="3">
    <source>
        <dbReference type="Proteomes" id="UP000233551"/>
    </source>
</evidence>
<proteinExistence type="predicted"/>
<feature type="compositionally biased region" description="Polar residues" evidence="1">
    <location>
        <begin position="179"/>
        <end position="193"/>
    </location>
</feature>